<evidence type="ECO:0000313" key="3">
    <source>
        <dbReference type="EMBL" id="OTP79001.1"/>
    </source>
</evidence>
<dbReference type="AlphaFoldDB" id="A0A242N5T2"/>
<keyword evidence="1" id="KW-0472">Membrane</keyword>
<sequence>MSNFIKRFSNDERGVTAIEYGLIAGIIVVALAASLAPIAKQLTSVFATILAAI</sequence>
<keyword evidence="1" id="KW-1133">Transmembrane helix</keyword>
<proteinExistence type="predicted"/>
<evidence type="ECO:0000256" key="1">
    <source>
        <dbReference type="SAM" id="Phobius"/>
    </source>
</evidence>
<dbReference type="EMBL" id="NBTY01000036">
    <property type="protein sequence ID" value="OTP79001.1"/>
    <property type="molecule type" value="Genomic_DNA"/>
</dbReference>
<evidence type="ECO:0000313" key="5">
    <source>
        <dbReference type="Proteomes" id="UP000195221"/>
    </source>
</evidence>
<dbReference type="InterPro" id="IPR007047">
    <property type="entry name" value="Flp_Fap"/>
</dbReference>
<name>A0A242N5T2_CABSO</name>
<dbReference type="Proteomes" id="UP000194546">
    <property type="component" value="Unassembled WGS sequence"/>
</dbReference>
<gene>
    <name evidence="3" type="ORF">PAMC26510_06790</name>
    <name evidence="2" type="ORF">PAMC26577_30355</name>
</gene>
<organism evidence="3 4">
    <name type="scientific">Caballeronia sordidicola</name>
    <name type="common">Burkholderia sordidicola</name>
    <dbReference type="NCBI Taxonomy" id="196367"/>
    <lineage>
        <taxon>Bacteria</taxon>
        <taxon>Pseudomonadati</taxon>
        <taxon>Pseudomonadota</taxon>
        <taxon>Betaproteobacteria</taxon>
        <taxon>Burkholderiales</taxon>
        <taxon>Burkholderiaceae</taxon>
        <taxon>Caballeronia</taxon>
    </lineage>
</organism>
<dbReference type="RefSeq" id="WP_075359793.1">
    <property type="nucleotide sequence ID" value="NZ_MSRG01000081.1"/>
</dbReference>
<evidence type="ECO:0000313" key="4">
    <source>
        <dbReference type="Proteomes" id="UP000194546"/>
    </source>
</evidence>
<evidence type="ECO:0008006" key="6">
    <source>
        <dbReference type="Google" id="ProtNLM"/>
    </source>
</evidence>
<dbReference type="EMBL" id="NBTZ01000115">
    <property type="protein sequence ID" value="OTP69342.1"/>
    <property type="molecule type" value="Genomic_DNA"/>
</dbReference>
<keyword evidence="1" id="KW-0812">Transmembrane</keyword>
<reference evidence="2 5" key="2">
    <citation type="submission" date="2017-03" db="EMBL/GenBank/DDBJ databases">
        <title>Genome analysis of strain PAMC 26577.</title>
        <authorList>
            <person name="Oh H.-M."/>
            <person name="Yang J.-A."/>
        </authorList>
    </citation>
    <scope>NUCLEOTIDE SEQUENCE [LARGE SCALE GENOMIC DNA]</scope>
    <source>
        <strain evidence="2 5">PAMC 26577</strain>
    </source>
</reference>
<feature type="transmembrane region" description="Helical" evidence="1">
    <location>
        <begin position="20"/>
        <end position="39"/>
    </location>
</feature>
<dbReference type="Proteomes" id="UP000195221">
    <property type="component" value="Unassembled WGS sequence"/>
</dbReference>
<dbReference type="Pfam" id="PF04964">
    <property type="entry name" value="Flp_Fap"/>
    <property type="match status" value="1"/>
</dbReference>
<reference evidence="3 4" key="1">
    <citation type="submission" date="2017-03" db="EMBL/GenBank/DDBJ databases">
        <title>Genome analysis of strain PAMC 26510.</title>
        <authorList>
            <person name="Oh H.-M."/>
            <person name="Yang J.-A."/>
        </authorList>
    </citation>
    <scope>NUCLEOTIDE SEQUENCE [LARGE SCALE GENOMIC DNA]</scope>
    <source>
        <strain evidence="3 4">PAMC 26510</strain>
    </source>
</reference>
<accession>A0A242N5T2</accession>
<evidence type="ECO:0000313" key="2">
    <source>
        <dbReference type="EMBL" id="OTP69342.1"/>
    </source>
</evidence>
<comment type="caution">
    <text evidence="3">The sequence shown here is derived from an EMBL/GenBank/DDBJ whole genome shotgun (WGS) entry which is preliminary data.</text>
</comment>
<protein>
    <recommendedName>
        <fullName evidence="6">Pilus assembly protein Flp/PilA</fullName>
    </recommendedName>
</protein>